<accession>A0AB39Q187</accession>
<keyword evidence="1" id="KW-0472">Membrane</keyword>
<evidence type="ECO:0000256" key="1">
    <source>
        <dbReference type="SAM" id="Phobius"/>
    </source>
</evidence>
<proteinExistence type="predicted"/>
<keyword evidence="1" id="KW-0812">Transmembrane</keyword>
<dbReference type="RefSeq" id="WP_369170759.1">
    <property type="nucleotide sequence ID" value="NZ_CP163439.1"/>
</dbReference>
<dbReference type="EMBL" id="CP163439">
    <property type="protein sequence ID" value="XDQ36242.1"/>
    <property type="molecule type" value="Genomic_DNA"/>
</dbReference>
<feature type="transmembrane region" description="Helical" evidence="1">
    <location>
        <begin position="40"/>
        <end position="63"/>
    </location>
</feature>
<reference evidence="2" key="1">
    <citation type="submission" date="2024-07" db="EMBL/GenBank/DDBJ databases">
        <authorList>
            <person name="Yu S.T."/>
        </authorList>
    </citation>
    <scope>NUCLEOTIDE SEQUENCE</scope>
    <source>
        <strain evidence="2">R28</strain>
    </source>
</reference>
<dbReference type="AlphaFoldDB" id="A0AB39Q187"/>
<gene>
    <name evidence="2" type="ORF">AB5J49_24475</name>
</gene>
<sequence>MTPVQINWLTLILAPLGVIGLLVAFTAARSAAGRGEPMPGWGKAVQGVAIAFVLLVALMNLAASGS</sequence>
<protein>
    <recommendedName>
        <fullName evidence="3">HIG1 domain-containing protein</fullName>
    </recommendedName>
</protein>
<organism evidence="2">
    <name type="scientific">Streptomyces sp. R28</name>
    <dbReference type="NCBI Taxonomy" id="3238628"/>
    <lineage>
        <taxon>Bacteria</taxon>
        <taxon>Bacillati</taxon>
        <taxon>Actinomycetota</taxon>
        <taxon>Actinomycetes</taxon>
        <taxon>Kitasatosporales</taxon>
        <taxon>Streptomycetaceae</taxon>
        <taxon>Streptomyces</taxon>
    </lineage>
</organism>
<name>A0AB39Q187_9ACTN</name>
<evidence type="ECO:0000313" key="2">
    <source>
        <dbReference type="EMBL" id="XDQ36242.1"/>
    </source>
</evidence>
<feature type="transmembrane region" description="Helical" evidence="1">
    <location>
        <begin position="6"/>
        <end position="28"/>
    </location>
</feature>
<keyword evidence="1" id="KW-1133">Transmembrane helix</keyword>
<evidence type="ECO:0008006" key="3">
    <source>
        <dbReference type="Google" id="ProtNLM"/>
    </source>
</evidence>